<dbReference type="PANTHER" id="PTHR13503">
    <property type="entry name" value="NEGATIVE ELONGATION FACTOR COMPLEX MEMBER B"/>
    <property type="match status" value="1"/>
</dbReference>
<sequence>MPPVLLHRRARVLPSAAFLLPLLDMNEIPRATVHYTMLAQLRDTLTQRFKSLSQDKLDALLERTFPFIQVPEIQPVVFAVLGLHSGIPPAYVARLAADDTLYKLCSLSVKRQIWMSNNKLFEDELDPIFNDYVEDKRLAVSPYDVLISSNPPKKRRELTAVNRIAQLVDKSIILYRYALTLIRSRFIKSHNARYCMLRAELLMALHDAGIAELFHIDPCHEFAWCWDACIRDAKVDQLQIKKSQSCFSVLVPNSPILGELAMILNDPYATGTILKAIIDCLKTSVETETLPRDEPRLVYLLHLLQIGQSAHAILQTQSFVEPPQNNKTITTFLPLLTLIMVEDALRKVNNDEEFDELPRLVIDLMNSDPLSRRLMLFYVLDRIQARDGTALRRTIPAIEVLDEQNPDSDSTFFRTFISLVLSHKEDFTDNDIRFTMIEDFLLKFAPSSPAVQQQIIRLLMSLHTKFEDANLIDTLRVIFETCSLHENLKEENLTLFKAYNRLAERLVDRIGGSADADFFFLALGRGGHASRTFAGGAHEAAEAPLPSVFTPAQEHDAPPTWY</sequence>
<organism evidence="1 2">
    <name type="scientific">Capsaspora owczarzaki (strain ATCC 30864)</name>
    <dbReference type="NCBI Taxonomy" id="595528"/>
    <lineage>
        <taxon>Eukaryota</taxon>
        <taxon>Filasterea</taxon>
        <taxon>Capsaspora</taxon>
    </lineage>
</organism>
<dbReference type="InterPro" id="IPR010405">
    <property type="entry name" value="COBRA1"/>
</dbReference>
<keyword evidence="1" id="KW-0251">Elongation factor</keyword>
<dbReference type="GO" id="GO:0003746">
    <property type="term" value="F:translation elongation factor activity"/>
    <property type="evidence" value="ECO:0007669"/>
    <property type="project" value="UniProtKB-KW"/>
</dbReference>
<protein>
    <submittedName>
        <fullName evidence="1">Negative elongation factor B</fullName>
    </submittedName>
</protein>
<keyword evidence="2" id="KW-1185">Reference proteome</keyword>
<dbReference type="OrthoDB" id="5548359at2759"/>
<gene>
    <name evidence="1" type="ORF">CAOG_003048</name>
</gene>
<dbReference type="GO" id="GO:0032021">
    <property type="term" value="C:NELF complex"/>
    <property type="evidence" value="ECO:0007669"/>
    <property type="project" value="TreeGrafter"/>
</dbReference>
<accession>A0A0D2UAE2</accession>
<dbReference type="eggNOG" id="ENOG502QTMJ">
    <property type="taxonomic scope" value="Eukaryota"/>
</dbReference>
<evidence type="ECO:0000313" key="1">
    <source>
        <dbReference type="EMBL" id="KJE92011.1"/>
    </source>
</evidence>
<name>A0A0D2UAE2_CAPO3</name>
<dbReference type="PANTHER" id="PTHR13503:SF3">
    <property type="entry name" value="NEGATIVE ELONGATION FACTOR B"/>
    <property type="match status" value="1"/>
</dbReference>
<reference evidence="2" key="1">
    <citation type="submission" date="2011-02" db="EMBL/GenBank/DDBJ databases">
        <title>The Genome Sequence of Capsaspora owczarzaki ATCC 30864.</title>
        <authorList>
            <person name="Russ C."/>
            <person name="Cuomo C."/>
            <person name="Burger G."/>
            <person name="Gray M.W."/>
            <person name="Holland P.W.H."/>
            <person name="King N."/>
            <person name="Lang F.B.F."/>
            <person name="Roger A.J."/>
            <person name="Ruiz-Trillo I."/>
            <person name="Young S.K."/>
            <person name="Zeng Q."/>
            <person name="Gargeya S."/>
            <person name="Alvarado L."/>
            <person name="Berlin A."/>
            <person name="Chapman S.B."/>
            <person name="Chen Z."/>
            <person name="Freedman E."/>
            <person name="Gellesch M."/>
            <person name="Goldberg J."/>
            <person name="Griggs A."/>
            <person name="Gujja S."/>
            <person name="Heilman E."/>
            <person name="Heiman D."/>
            <person name="Howarth C."/>
            <person name="Mehta T."/>
            <person name="Neiman D."/>
            <person name="Pearson M."/>
            <person name="Roberts A."/>
            <person name="Saif S."/>
            <person name="Shea T."/>
            <person name="Shenoy N."/>
            <person name="Sisk P."/>
            <person name="Stolte C."/>
            <person name="Sykes S."/>
            <person name="White J."/>
            <person name="Yandava C."/>
            <person name="Haas B."/>
            <person name="Nusbaum C."/>
            <person name="Birren B."/>
        </authorList>
    </citation>
    <scope>NUCLEOTIDE SEQUENCE</scope>
    <source>
        <strain evidence="2">ATCC 30864</strain>
    </source>
</reference>
<dbReference type="AlphaFoldDB" id="A0A0D2UAE2"/>
<keyword evidence="1" id="KW-0648">Protein biosynthesis</keyword>
<dbReference type="STRING" id="595528.A0A0D2UAE2"/>
<dbReference type="InParanoid" id="A0A0D2UAE2"/>
<evidence type="ECO:0000313" key="2">
    <source>
        <dbReference type="Proteomes" id="UP000008743"/>
    </source>
</evidence>
<dbReference type="Proteomes" id="UP000008743">
    <property type="component" value="Unassembled WGS sequence"/>
</dbReference>
<dbReference type="GO" id="GO:0034244">
    <property type="term" value="P:negative regulation of transcription elongation by RNA polymerase II"/>
    <property type="evidence" value="ECO:0007669"/>
    <property type="project" value="TreeGrafter"/>
</dbReference>
<dbReference type="PhylomeDB" id="A0A0D2UAE2"/>
<proteinExistence type="predicted"/>
<dbReference type="Pfam" id="PF06209">
    <property type="entry name" value="COBRA1"/>
    <property type="match status" value="1"/>
</dbReference>
<dbReference type="EMBL" id="KE346363">
    <property type="protein sequence ID" value="KJE92011.1"/>
    <property type="molecule type" value="Genomic_DNA"/>
</dbReference>